<keyword evidence="2" id="KW-1185">Reference proteome</keyword>
<dbReference type="RefSeq" id="WP_004098435.1">
    <property type="nucleotide sequence ID" value="NZ_AFGF01000211.1"/>
</dbReference>
<evidence type="ECO:0000313" key="2">
    <source>
        <dbReference type="Proteomes" id="UP000003240"/>
    </source>
</evidence>
<dbReference type="SUPFAM" id="SSF56784">
    <property type="entry name" value="HAD-like"/>
    <property type="match status" value="1"/>
</dbReference>
<reference evidence="1 2" key="1">
    <citation type="journal article" date="2011" name="EMBO J.">
        <title>Structural diversity of bacterial flagellar motors.</title>
        <authorList>
            <person name="Chen S."/>
            <person name="Beeby M."/>
            <person name="Murphy G.E."/>
            <person name="Leadbetter J.R."/>
            <person name="Hendrixson D.R."/>
            <person name="Briegel A."/>
            <person name="Li Z."/>
            <person name="Shi J."/>
            <person name="Tocheva E.I."/>
            <person name="Muller A."/>
            <person name="Dobro M.J."/>
            <person name="Jensen G.J."/>
        </authorList>
    </citation>
    <scope>NUCLEOTIDE SEQUENCE [LARGE SCALE GENOMIC DNA]</scope>
    <source>
        <strain evidence="1 2">DSM 6540</strain>
    </source>
</reference>
<dbReference type="PANTHER" id="PTHR10000">
    <property type="entry name" value="PHOSPHOSERINE PHOSPHATASE"/>
    <property type="match status" value="1"/>
</dbReference>
<comment type="caution">
    <text evidence="1">The sequence shown here is derived from an EMBL/GenBank/DDBJ whole genome shotgun (WGS) entry which is preliminary data.</text>
</comment>
<proteinExistence type="predicted"/>
<dbReference type="SFLD" id="SFLDS00003">
    <property type="entry name" value="Haloacid_Dehalogenase"/>
    <property type="match status" value="1"/>
</dbReference>
<name>F7NN95_9FIRM</name>
<dbReference type="GO" id="GO:0005829">
    <property type="term" value="C:cytosol"/>
    <property type="evidence" value="ECO:0007669"/>
    <property type="project" value="TreeGrafter"/>
</dbReference>
<protein>
    <submittedName>
        <fullName evidence="1">HAD superfamily hydrolase</fullName>
    </submittedName>
</protein>
<dbReference type="CDD" id="cd07516">
    <property type="entry name" value="HAD_Pase"/>
    <property type="match status" value="1"/>
</dbReference>
<gene>
    <name evidence="1" type="ORF">ALO_17900</name>
</gene>
<dbReference type="InterPro" id="IPR036412">
    <property type="entry name" value="HAD-like_sf"/>
</dbReference>
<evidence type="ECO:0000313" key="1">
    <source>
        <dbReference type="EMBL" id="EGO62480.1"/>
    </source>
</evidence>
<dbReference type="NCBIfam" id="TIGR01484">
    <property type="entry name" value="HAD-SF-IIB"/>
    <property type="match status" value="1"/>
</dbReference>
<accession>F7NN95</accession>
<sequence length="286" mass="31460">MLKLIVTDMDGTLLNSNREISPGNAAALMAAQRQGVEIAIATGRIYENARGLCQRAGFNPHIISNHGAFAYTKDGEQLLGVGIDKSHVKNAITWLTDNHYFYNLCTDRHSYIPASTADILSNDFHAAKSLIPDVTAGRVQQVIQIYQKMDGRTLIDKLDDLLEQGLAFGSITSITFDQEKLRRGREYFGAYPGLALSIAGRDIFELINPTVSKGKALEKLTNHLHLPMNEVMAIGDNYNDISMLERVGISVAIGNAEEDVKKICKHVSLSNDQNGVAHIINKLLKL</sequence>
<dbReference type="Proteomes" id="UP000003240">
    <property type="component" value="Unassembled WGS sequence"/>
</dbReference>
<dbReference type="Gene3D" id="3.40.50.1000">
    <property type="entry name" value="HAD superfamily/HAD-like"/>
    <property type="match status" value="1"/>
</dbReference>
<dbReference type="EMBL" id="AFGF01000211">
    <property type="protein sequence ID" value="EGO62480.1"/>
    <property type="molecule type" value="Genomic_DNA"/>
</dbReference>
<dbReference type="PANTHER" id="PTHR10000:SF55">
    <property type="entry name" value="5-AMINO-6-(5-PHOSPHO-D-RIBITYLAMINO)URACIL PHOSPHATASE YCSE"/>
    <property type="match status" value="1"/>
</dbReference>
<dbReference type="AlphaFoldDB" id="F7NN95"/>
<dbReference type="STRING" id="1009370.ALO_17900"/>
<dbReference type="InterPro" id="IPR023214">
    <property type="entry name" value="HAD_sf"/>
</dbReference>
<dbReference type="SFLD" id="SFLDG01140">
    <property type="entry name" value="C2.B:_Phosphomannomutase_and_P"/>
    <property type="match status" value="1"/>
</dbReference>
<dbReference type="InterPro" id="IPR000150">
    <property type="entry name" value="Cof"/>
</dbReference>
<dbReference type="GO" id="GO:0000287">
    <property type="term" value="F:magnesium ion binding"/>
    <property type="evidence" value="ECO:0007669"/>
    <property type="project" value="TreeGrafter"/>
</dbReference>
<dbReference type="NCBIfam" id="TIGR00099">
    <property type="entry name" value="Cof-subfamily"/>
    <property type="match status" value="1"/>
</dbReference>
<dbReference type="PROSITE" id="PS01228">
    <property type="entry name" value="COF_1"/>
    <property type="match status" value="1"/>
</dbReference>
<dbReference type="eggNOG" id="COG0561">
    <property type="taxonomic scope" value="Bacteria"/>
</dbReference>
<dbReference type="Gene3D" id="3.30.1240.10">
    <property type="match status" value="1"/>
</dbReference>
<keyword evidence="1" id="KW-0378">Hydrolase</keyword>
<dbReference type="GO" id="GO:0016791">
    <property type="term" value="F:phosphatase activity"/>
    <property type="evidence" value="ECO:0007669"/>
    <property type="project" value="TreeGrafter"/>
</dbReference>
<dbReference type="InterPro" id="IPR006379">
    <property type="entry name" value="HAD-SF_hydro_IIB"/>
</dbReference>
<dbReference type="Pfam" id="PF08282">
    <property type="entry name" value="Hydrolase_3"/>
    <property type="match status" value="1"/>
</dbReference>
<organism evidence="1 2">
    <name type="scientific">Acetonema longum DSM 6540</name>
    <dbReference type="NCBI Taxonomy" id="1009370"/>
    <lineage>
        <taxon>Bacteria</taxon>
        <taxon>Bacillati</taxon>
        <taxon>Bacillota</taxon>
        <taxon>Negativicutes</taxon>
        <taxon>Acetonemataceae</taxon>
        <taxon>Acetonema</taxon>
    </lineage>
</organism>